<gene>
    <name evidence="3" type="ORF">SAMN02745204_02158</name>
</gene>
<dbReference type="EMBL" id="FQUK01000050">
    <property type="protein sequence ID" value="SHF27191.1"/>
    <property type="molecule type" value="Genomic_DNA"/>
</dbReference>
<evidence type="ECO:0000313" key="4">
    <source>
        <dbReference type="Proteomes" id="UP000242857"/>
    </source>
</evidence>
<feature type="compositionally biased region" description="Basic and acidic residues" evidence="1">
    <location>
        <begin position="85"/>
        <end position="101"/>
    </location>
</feature>
<reference evidence="4" key="1">
    <citation type="submission" date="2016-11" db="EMBL/GenBank/DDBJ databases">
        <authorList>
            <person name="Varghese N."/>
            <person name="Submissions S."/>
        </authorList>
    </citation>
    <scope>NUCLEOTIDE SEQUENCE [LARGE SCALE GENOMIC DNA]</scope>
    <source>
        <strain evidence="4">DSM 14834</strain>
    </source>
</reference>
<keyword evidence="4" id="KW-1185">Reference proteome</keyword>
<dbReference type="STRING" id="213588.SAMN02745204_02158"/>
<protein>
    <recommendedName>
        <fullName evidence="5">Pentapeptide MXKDX repeat protein</fullName>
    </recommendedName>
</protein>
<evidence type="ECO:0000313" key="3">
    <source>
        <dbReference type="EMBL" id="SHF27191.1"/>
    </source>
</evidence>
<dbReference type="Proteomes" id="UP000242857">
    <property type="component" value="Unassembled WGS sequence"/>
</dbReference>
<proteinExistence type="predicted"/>
<keyword evidence="2" id="KW-0732">Signal</keyword>
<accession>A0A1M5AA56</accession>
<feature type="region of interest" description="Disordered" evidence="1">
    <location>
        <begin position="65"/>
        <end position="101"/>
    </location>
</feature>
<dbReference type="RefSeq" id="WP_072756549.1">
    <property type="nucleotide sequence ID" value="NZ_FQUK01000050.1"/>
</dbReference>
<dbReference type="AlphaFoldDB" id="A0A1M5AA56"/>
<sequence length="101" mass="11300">MKSSKSFFLLGIPALFLAASVSAHSPKEHMKDVQQKPDCAAMKDMDHSKMDMNDPVMQAMMQKCMKDMHQDSPASNGTYAGHQQQSEKAEQSKPPRHAHEK</sequence>
<feature type="compositionally biased region" description="Polar residues" evidence="1">
    <location>
        <begin position="72"/>
        <end position="84"/>
    </location>
</feature>
<name>A0A1M5AA56_9GAMM</name>
<evidence type="ECO:0000256" key="1">
    <source>
        <dbReference type="SAM" id="MobiDB-lite"/>
    </source>
</evidence>
<evidence type="ECO:0008006" key="5">
    <source>
        <dbReference type="Google" id="ProtNLM"/>
    </source>
</evidence>
<organism evidence="3 4">
    <name type="scientific">Thermomonas hydrothermalis</name>
    <dbReference type="NCBI Taxonomy" id="213588"/>
    <lineage>
        <taxon>Bacteria</taxon>
        <taxon>Pseudomonadati</taxon>
        <taxon>Pseudomonadota</taxon>
        <taxon>Gammaproteobacteria</taxon>
        <taxon>Lysobacterales</taxon>
        <taxon>Lysobacteraceae</taxon>
        <taxon>Thermomonas</taxon>
    </lineage>
</organism>
<feature type="signal peptide" evidence="2">
    <location>
        <begin position="1"/>
        <end position="23"/>
    </location>
</feature>
<feature type="chain" id="PRO_5012047604" description="Pentapeptide MXKDX repeat protein" evidence="2">
    <location>
        <begin position="24"/>
        <end position="101"/>
    </location>
</feature>
<evidence type="ECO:0000256" key="2">
    <source>
        <dbReference type="SAM" id="SignalP"/>
    </source>
</evidence>